<feature type="signal peptide" evidence="2">
    <location>
        <begin position="1"/>
        <end position="26"/>
    </location>
</feature>
<sequence>MQTITKGLMATAAAGAMALTATPAAAQYRDRDRGIDAGDVIAGALIIGGIAAVASAAKNDRYDDRYRTRGYGYDYDRQYDNRYDRRYNRGYDNSQRAVQLCAAAVQRDVRRYGYRYADVTQIRDVDRERYGYEVKGRLVVEGQRGYDRYDRRGYRRADEGKFTCDVSRGRVVDIDYSGIRGLR</sequence>
<proteinExistence type="predicted"/>
<dbReference type="OrthoDB" id="7452714at2"/>
<keyword evidence="2" id="KW-0732">Signal</keyword>
<evidence type="ECO:0000313" key="4">
    <source>
        <dbReference type="Proteomes" id="UP000430272"/>
    </source>
</evidence>
<name>A0A844Y473_9SPHN</name>
<keyword evidence="1" id="KW-0812">Transmembrane</keyword>
<feature type="transmembrane region" description="Helical" evidence="1">
    <location>
        <begin position="40"/>
        <end position="57"/>
    </location>
</feature>
<reference evidence="3 4" key="1">
    <citation type="submission" date="2019-12" db="EMBL/GenBank/DDBJ databases">
        <title>Genomic-based taxomic classification of the family Erythrobacteraceae.</title>
        <authorList>
            <person name="Xu L."/>
        </authorList>
    </citation>
    <scope>NUCLEOTIDE SEQUENCE [LARGE SCALE GENOMIC DNA]</scope>
    <source>
        <strain evidence="3 4">JCM 17468</strain>
    </source>
</reference>
<feature type="chain" id="PRO_5032370215" description="17 kDa surface antigen" evidence="2">
    <location>
        <begin position="27"/>
        <end position="183"/>
    </location>
</feature>
<keyword evidence="1" id="KW-1133">Transmembrane helix</keyword>
<organism evidence="3 4">
    <name type="scientific">Qipengyuania pelagi</name>
    <dbReference type="NCBI Taxonomy" id="994320"/>
    <lineage>
        <taxon>Bacteria</taxon>
        <taxon>Pseudomonadati</taxon>
        <taxon>Pseudomonadota</taxon>
        <taxon>Alphaproteobacteria</taxon>
        <taxon>Sphingomonadales</taxon>
        <taxon>Erythrobacteraceae</taxon>
        <taxon>Qipengyuania</taxon>
    </lineage>
</organism>
<dbReference type="RefSeq" id="WP_160659897.1">
    <property type="nucleotide sequence ID" value="NZ_BAABDV010000001.1"/>
</dbReference>
<keyword evidence="4" id="KW-1185">Reference proteome</keyword>
<keyword evidence="1" id="KW-0472">Membrane</keyword>
<evidence type="ECO:0000313" key="3">
    <source>
        <dbReference type="EMBL" id="MXO52995.1"/>
    </source>
</evidence>
<dbReference type="Proteomes" id="UP000430272">
    <property type="component" value="Unassembled WGS sequence"/>
</dbReference>
<evidence type="ECO:0008006" key="5">
    <source>
        <dbReference type="Google" id="ProtNLM"/>
    </source>
</evidence>
<evidence type="ECO:0000256" key="2">
    <source>
        <dbReference type="SAM" id="SignalP"/>
    </source>
</evidence>
<accession>A0A844Y473</accession>
<gene>
    <name evidence="3" type="ORF">GRI47_03090</name>
</gene>
<dbReference type="EMBL" id="WTYD01000001">
    <property type="protein sequence ID" value="MXO52995.1"/>
    <property type="molecule type" value="Genomic_DNA"/>
</dbReference>
<dbReference type="AlphaFoldDB" id="A0A844Y473"/>
<evidence type="ECO:0000256" key="1">
    <source>
        <dbReference type="SAM" id="Phobius"/>
    </source>
</evidence>
<comment type="caution">
    <text evidence="3">The sequence shown here is derived from an EMBL/GenBank/DDBJ whole genome shotgun (WGS) entry which is preliminary data.</text>
</comment>
<protein>
    <recommendedName>
        <fullName evidence="5">17 kDa surface antigen</fullName>
    </recommendedName>
</protein>